<feature type="non-terminal residue" evidence="1">
    <location>
        <position position="42"/>
    </location>
</feature>
<gene>
    <name evidence="1" type="ORF">S01H4_24450</name>
</gene>
<proteinExistence type="predicted"/>
<name>X1CN62_9ZZZZ</name>
<dbReference type="EMBL" id="BART01011482">
    <property type="protein sequence ID" value="GAG85681.1"/>
    <property type="molecule type" value="Genomic_DNA"/>
</dbReference>
<evidence type="ECO:0000313" key="1">
    <source>
        <dbReference type="EMBL" id="GAG85681.1"/>
    </source>
</evidence>
<dbReference type="AlphaFoldDB" id="X1CN62"/>
<reference evidence="1" key="1">
    <citation type="journal article" date="2014" name="Front. Microbiol.">
        <title>High frequency of phylogenetically diverse reductive dehalogenase-homologous genes in deep subseafloor sedimentary metagenomes.</title>
        <authorList>
            <person name="Kawai M."/>
            <person name="Futagami T."/>
            <person name="Toyoda A."/>
            <person name="Takaki Y."/>
            <person name="Nishi S."/>
            <person name="Hori S."/>
            <person name="Arai W."/>
            <person name="Tsubouchi T."/>
            <person name="Morono Y."/>
            <person name="Uchiyama I."/>
            <person name="Ito T."/>
            <person name="Fujiyama A."/>
            <person name="Inagaki F."/>
            <person name="Takami H."/>
        </authorList>
    </citation>
    <scope>NUCLEOTIDE SEQUENCE</scope>
    <source>
        <strain evidence="1">Expedition CK06-06</strain>
    </source>
</reference>
<organism evidence="1">
    <name type="scientific">marine sediment metagenome</name>
    <dbReference type="NCBI Taxonomy" id="412755"/>
    <lineage>
        <taxon>unclassified sequences</taxon>
        <taxon>metagenomes</taxon>
        <taxon>ecological metagenomes</taxon>
    </lineage>
</organism>
<accession>X1CN62</accession>
<sequence>MLFNTFINLDNNYMEMKFMSNNRPPIPADLKRKVLIEAGHRC</sequence>
<protein>
    <submittedName>
        <fullName evidence="1">Uncharacterized protein</fullName>
    </submittedName>
</protein>
<comment type="caution">
    <text evidence="1">The sequence shown here is derived from an EMBL/GenBank/DDBJ whole genome shotgun (WGS) entry which is preliminary data.</text>
</comment>